<dbReference type="Proteomes" id="UP000678393">
    <property type="component" value="Unassembled WGS sequence"/>
</dbReference>
<evidence type="ECO:0008006" key="3">
    <source>
        <dbReference type="Google" id="ProtNLM"/>
    </source>
</evidence>
<name>A0A8S3ZLB4_9EUPU</name>
<proteinExistence type="predicted"/>
<evidence type="ECO:0000313" key="2">
    <source>
        <dbReference type="Proteomes" id="UP000678393"/>
    </source>
</evidence>
<dbReference type="Gene3D" id="3.90.175.10">
    <property type="entry name" value="Diphtheria Toxin, domain 1"/>
    <property type="match status" value="1"/>
</dbReference>
<comment type="caution">
    <text evidence="1">The sequence shown here is derived from an EMBL/GenBank/DDBJ whole genome shotgun (WGS) entry which is preliminary data.</text>
</comment>
<gene>
    <name evidence="1" type="ORF">CUNI_LOCUS15707</name>
</gene>
<sequence length="241" mass="27654">MSHIPSARSSSCDYFHHITNKWYRIRVERPPEAEPPGNAKTGQIYLYNRTSLLWDSTPIDSVHAKLLSVEAGERIYYHGSNDCNIKNIIENGIDLTRSTRPVDFSCGGGFYVTRFPTKAVEWSRRVTGWKGGMPAVIAFKISQTLYEEEPHLKLSGESTTNVKFWECIVSHFRHAERSRDVHNALKDVKFITGWVANNKYLGDEETPRRYPFTQLCVRDQDYARRFGSLANISFVLFLVGN</sequence>
<organism evidence="1 2">
    <name type="scientific">Candidula unifasciata</name>
    <dbReference type="NCBI Taxonomy" id="100452"/>
    <lineage>
        <taxon>Eukaryota</taxon>
        <taxon>Metazoa</taxon>
        <taxon>Spiralia</taxon>
        <taxon>Lophotrochozoa</taxon>
        <taxon>Mollusca</taxon>
        <taxon>Gastropoda</taxon>
        <taxon>Heterobranchia</taxon>
        <taxon>Euthyneura</taxon>
        <taxon>Panpulmonata</taxon>
        <taxon>Eupulmonata</taxon>
        <taxon>Stylommatophora</taxon>
        <taxon>Helicina</taxon>
        <taxon>Helicoidea</taxon>
        <taxon>Geomitridae</taxon>
        <taxon>Candidula</taxon>
    </lineage>
</organism>
<keyword evidence="2" id="KW-1185">Reference proteome</keyword>
<dbReference type="EMBL" id="CAJHNH020003868">
    <property type="protein sequence ID" value="CAG5130149.1"/>
    <property type="molecule type" value="Genomic_DNA"/>
</dbReference>
<evidence type="ECO:0000313" key="1">
    <source>
        <dbReference type="EMBL" id="CAG5130149.1"/>
    </source>
</evidence>
<accession>A0A8S3ZLB4</accession>
<reference evidence="1" key="1">
    <citation type="submission" date="2021-04" db="EMBL/GenBank/DDBJ databases">
        <authorList>
            <consortium name="Molecular Ecology Group"/>
        </authorList>
    </citation>
    <scope>NUCLEOTIDE SEQUENCE</scope>
</reference>
<protein>
    <recommendedName>
        <fullName evidence="3">DUF3990 domain-containing protein</fullName>
    </recommendedName>
</protein>
<dbReference type="SUPFAM" id="SSF56399">
    <property type="entry name" value="ADP-ribosylation"/>
    <property type="match status" value="1"/>
</dbReference>
<dbReference type="AlphaFoldDB" id="A0A8S3ZLB4"/>